<dbReference type="InterPro" id="IPR006860">
    <property type="entry name" value="FecR"/>
</dbReference>
<keyword evidence="1" id="KW-1133">Transmembrane helix</keyword>
<dbReference type="Pfam" id="PF04773">
    <property type="entry name" value="FecR"/>
    <property type="match status" value="1"/>
</dbReference>
<gene>
    <name evidence="4" type="ORF">ABR189_11550</name>
</gene>
<dbReference type="EMBL" id="JBEXAC010000001">
    <property type="protein sequence ID" value="MET6998011.1"/>
    <property type="molecule type" value="Genomic_DNA"/>
</dbReference>
<reference evidence="4 5" key="1">
    <citation type="submission" date="2024-06" db="EMBL/GenBank/DDBJ databases">
        <title>Chitinophaga defluvii sp. nov., isolated from municipal sewage.</title>
        <authorList>
            <person name="Zhang L."/>
        </authorList>
    </citation>
    <scope>NUCLEOTIDE SEQUENCE [LARGE SCALE GENOMIC DNA]</scope>
    <source>
        <strain evidence="4 5">H8</strain>
    </source>
</reference>
<dbReference type="RefSeq" id="WP_354660646.1">
    <property type="nucleotide sequence ID" value="NZ_JBEXAC010000001.1"/>
</dbReference>
<dbReference type="InterPro" id="IPR012373">
    <property type="entry name" value="Ferrdict_sens_TM"/>
</dbReference>
<feature type="domain" description="FecR protein" evidence="2">
    <location>
        <begin position="115"/>
        <end position="211"/>
    </location>
</feature>
<name>A0ABV2T4Q7_9BACT</name>
<feature type="domain" description="Protein FecR C-terminal" evidence="3">
    <location>
        <begin position="254"/>
        <end position="321"/>
    </location>
</feature>
<dbReference type="Gene3D" id="3.55.50.30">
    <property type="match status" value="1"/>
</dbReference>
<proteinExistence type="predicted"/>
<dbReference type="Gene3D" id="2.60.120.1440">
    <property type="match status" value="1"/>
</dbReference>
<comment type="caution">
    <text evidence="4">The sequence shown here is derived from an EMBL/GenBank/DDBJ whole genome shotgun (WGS) entry which is preliminary data.</text>
</comment>
<dbReference type="InterPro" id="IPR032508">
    <property type="entry name" value="FecR_C"/>
</dbReference>
<dbReference type="PANTHER" id="PTHR30273">
    <property type="entry name" value="PERIPLASMIC SIGNAL SENSOR AND SIGMA FACTOR ACTIVATOR FECR-RELATED"/>
    <property type="match status" value="1"/>
</dbReference>
<keyword evidence="5" id="KW-1185">Reference proteome</keyword>
<evidence type="ECO:0000313" key="4">
    <source>
        <dbReference type="EMBL" id="MET6998011.1"/>
    </source>
</evidence>
<organism evidence="4 5">
    <name type="scientific">Chitinophaga defluvii</name>
    <dbReference type="NCBI Taxonomy" id="3163343"/>
    <lineage>
        <taxon>Bacteria</taxon>
        <taxon>Pseudomonadati</taxon>
        <taxon>Bacteroidota</taxon>
        <taxon>Chitinophagia</taxon>
        <taxon>Chitinophagales</taxon>
        <taxon>Chitinophagaceae</taxon>
        <taxon>Chitinophaga</taxon>
    </lineage>
</organism>
<evidence type="ECO:0000259" key="2">
    <source>
        <dbReference type="Pfam" id="PF04773"/>
    </source>
</evidence>
<keyword evidence="1" id="KW-0812">Transmembrane</keyword>
<dbReference type="PIRSF" id="PIRSF018266">
    <property type="entry name" value="FecR"/>
    <property type="match status" value="1"/>
</dbReference>
<protein>
    <submittedName>
        <fullName evidence="4">FecR domain-containing protein</fullName>
    </submittedName>
</protein>
<dbReference type="PANTHER" id="PTHR30273:SF2">
    <property type="entry name" value="PROTEIN FECR"/>
    <property type="match status" value="1"/>
</dbReference>
<accession>A0ABV2T4Q7</accession>
<evidence type="ECO:0000256" key="1">
    <source>
        <dbReference type="SAM" id="Phobius"/>
    </source>
</evidence>
<dbReference type="Pfam" id="PF16344">
    <property type="entry name" value="FecR_C"/>
    <property type="match status" value="1"/>
</dbReference>
<evidence type="ECO:0000313" key="5">
    <source>
        <dbReference type="Proteomes" id="UP001549749"/>
    </source>
</evidence>
<evidence type="ECO:0000259" key="3">
    <source>
        <dbReference type="Pfam" id="PF16344"/>
    </source>
</evidence>
<keyword evidence="1" id="KW-0472">Membrane</keyword>
<dbReference type="Proteomes" id="UP001549749">
    <property type="component" value="Unassembled WGS sequence"/>
</dbReference>
<feature type="transmembrane region" description="Helical" evidence="1">
    <location>
        <begin position="88"/>
        <end position="110"/>
    </location>
</feature>
<sequence>MADASFRSWVKNNDATAAAFWESWIERNPEKLHMVEEARGLLEMMDFNPGGPTEEEMKEVKGNIDRILLQIKTEYIAPERPVRRIKKAYYWAAAASILILLTAGWFHYIYNAPVKVSTGYAQTKQVTLPDNSKLILNANSTITYSKNWSNSSAREVWLDGEAFFEVAKAPHSAAPKFSVHAGTINVDVLGTSFNVYHRKGNIAVVLEEGKVALENNTNHQREIMQPGQMMTWDTHTFNRQPVNTALYTSWKDKRLVFENKPLSEIARMLEDNYGYRVAFKKKELETLRFTGACSTEDINILLANIKEVFELEIIRKDTTIIFQ</sequence>